<gene>
    <name evidence="1" type="ORF">SDC9_154176</name>
</gene>
<proteinExistence type="predicted"/>
<dbReference type="Gene3D" id="1.25.10.10">
    <property type="entry name" value="Leucine-rich Repeat Variant"/>
    <property type="match status" value="1"/>
</dbReference>
<sequence>MPGIDQLLAIDESALGEASKTLHEEELPMLVELLGEKDDDIRYKAFLLLQYRSALYDDVYTFWEKFREKMKSSNSYQRSIGLMLIAENARWDKLNKMDETIDDYLALLNDEKPITVRQSIQSLAKIIPYKKHLLGKIADRLMKLEIDSIKETMRKLILKDIIEVLIMIKKYEKHDDIDDYIFKAITGGLLDKKSVKLIEALM</sequence>
<dbReference type="SUPFAM" id="SSF48371">
    <property type="entry name" value="ARM repeat"/>
    <property type="match status" value="1"/>
</dbReference>
<dbReference type="EMBL" id="VSSQ01052864">
    <property type="protein sequence ID" value="MPN06919.1"/>
    <property type="molecule type" value="Genomic_DNA"/>
</dbReference>
<organism evidence="1">
    <name type="scientific">bioreactor metagenome</name>
    <dbReference type="NCBI Taxonomy" id="1076179"/>
    <lineage>
        <taxon>unclassified sequences</taxon>
        <taxon>metagenomes</taxon>
        <taxon>ecological metagenomes</taxon>
    </lineage>
</organism>
<dbReference type="InterPro" id="IPR016024">
    <property type="entry name" value="ARM-type_fold"/>
</dbReference>
<name>A0A645F0F6_9ZZZZ</name>
<evidence type="ECO:0008006" key="2">
    <source>
        <dbReference type="Google" id="ProtNLM"/>
    </source>
</evidence>
<protein>
    <recommendedName>
        <fullName evidence="2">HEAT repeat domain-containing protein</fullName>
    </recommendedName>
</protein>
<evidence type="ECO:0000313" key="1">
    <source>
        <dbReference type="EMBL" id="MPN06919.1"/>
    </source>
</evidence>
<accession>A0A645F0F6</accession>
<dbReference type="AlphaFoldDB" id="A0A645F0F6"/>
<comment type="caution">
    <text evidence="1">The sequence shown here is derived from an EMBL/GenBank/DDBJ whole genome shotgun (WGS) entry which is preliminary data.</text>
</comment>
<dbReference type="InterPro" id="IPR011989">
    <property type="entry name" value="ARM-like"/>
</dbReference>
<reference evidence="1" key="1">
    <citation type="submission" date="2019-08" db="EMBL/GenBank/DDBJ databases">
        <authorList>
            <person name="Kucharzyk K."/>
            <person name="Murdoch R.W."/>
            <person name="Higgins S."/>
            <person name="Loffler F."/>
        </authorList>
    </citation>
    <scope>NUCLEOTIDE SEQUENCE</scope>
</reference>